<sequence length="228" mass="26091">MGINNMYDKLKIGNRKTIFSPAIDSNGYLQDKYGANGKSNNPTQFPSVSFELEWEPIINAKSYAIIFEDFDACEVVGFPFIHWIVANIKTNKLIENQSYNDFKKWDKKSFYPNDILWQGHNSSVNKTLVANNKENQNLSGILPEGFTSQEDINSLMYFGPYPPNKEHLYSLTVYGLSDDAQNLEYITDFQNNKKEKINKPFYAGDLLQAINNKIVGSHTILFKYKKAG</sequence>
<dbReference type="SUPFAM" id="SSF49777">
    <property type="entry name" value="PEBP-like"/>
    <property type="match status" value="1"/>
</dbReference>
<dbReference type="Proteomes" id="UP000028523">
    <property type="component" value="Unassembled WGS sequence"/>
</dbReference>
<evidence type="ECO:0000313" key="1">
    <source>
        <dbReference type="EMBL" id="KFB07506.1"/>
    </source>
</evidence>
<reference evidence="1 2" key="1">
    <citation type="journal article" date="2014" name="PLoS ONE">
        <title>Reduction of Hydrogen Peroxide Accumulation and Toxicity by a Catalase from Mycoplasma iowae.</title>
        <authorList>
            <person name="Pritchard R.E."/>
            <person name="Prassinos A.J."/>
            <person name="Osborne J.D."/>
            <person name="Raviv Z."/>
            <person name="Balish M.F."/>
        </authorList>
    </citation>
    <scope>NUCLEOTIDE SEQUENCE [LARGE SCALE GENOMIC DNA]</scope>
    <source>
        <strain evidence="1 2">DK-CPA</strain>
    </source>
</reference>
<evidence type="ECO:0000313" key="2">
    <source>
        <dbReference type="Proteomes" id="UP000028523"/>
    </source>
</evidence>
<keyword evidence="2" id="KW-1185">Reference proteome</keyword>
<protein>
    <submittedName>
        <fullName evidence="1">Phosphatidylethanolamine-binding protein</fullName>
    </submittedName>
</protein>
<name>A0A084U3H0_MALIO</name>
<dbReference type="EMBL" id="AWQU01000080">
    <property type="protein sequence ID" value="KFB07506.1"/>
    <property type="molecule type" value="Genomic_DNA"/>
</dbReference>
<dbReference type="InterPro" id="IPR008914">
    <property type="entry name" value="PEBP"/>
</dbReference>
<dbReference type="AlphaFoldDB" id="A0A084U3H0"/>
<dbReference type="InterPro" id="IPR036610">
    <property type="entry name" value="PEBP-like_sf"/>
</dbReference>
<dbReference type="CDD" id="cd00865">
    <property type="entry name" value="PEBP_bact_arch"/>
    <property type="match status" value="1"/>
</dbReference>
<dbReference type="Gene3D" id="3.90.280.10">
    <property type="entry name" value="PEBP-like"/>
    <property type="match status" value="1"/>
</dbReference>
<dbReference type="NCBIfam" id="TIGR00481">
    <property type="entry name" value="YbhB/YbcL family Raf kinase inhibitor-like protein"/>
    <property type="match status" value="1"/>
</dbReference>
<dbReference type="InterPro" id="IPR005247">
    <property type="entry name" value="YbhB_YbcL/LppC-like"/>
</dbReference>
<organism evidence="1 2">
    <name type="scientific">Malacoplasma iowae DK-CPA</name>
    <dbReference type="NCBI Taxonomy" id="1394179"/>
    <lineage>
        <taxon>Bacteria</taxon>
        <taxon>Bacillati</taxon>
        <taxon>Mycoplasmatota</taxon>
        <taxon>Mycoplasmoidales</taxon>
        <taxon>Mycoplasmoidaceae</taxon>
        <taxon>Malacoplasma</taxon>
    </lineage>
</organism>
<gene>
    <name evidence="1" type="ORF">P271_346</name>
</gene>
<accession>A0A084U3H0</accession>
<dbReference type="Pfam" id="PF01161">
    <property type="entry name" value="PBP"/>
    <property type="match status" value="1"/>
</dbReference>
<proteinExistence type="predicted"/>
<comment type="caution">
    <text evidence="1">The sequence shown here is derived from an EMBL/GenBank/DDBJ whole genome shotgun (WGS) entry which is preliminary data.</text>
</comment>